<keyword evidence="2 5" id="KW-0812">Transmembrane</keyword>
<comment type="caution">
    <text evidence="6">The sequence shown here is derived from an EMBL/GenBank/DDBJ whole genome shotgun (WGS) entry which is preliminary data.</text>
</comment>
<dbReference type="RefSeq" id="WP_139011774.1">
    <property type="nucleotide sequence ID" value="NZ_VBSN01000027.1"/>
</dbReference>
<dbReference type="GO" id="GO:0009403">
    <property type="term" value="P:toxin biosynthetic process"/>
    <property type="evidence" value="ECO:0007669"/>
    <property type="project" value="InterPro"/>
</dbReference>
<reference evidence="6 7" key="1">
    <citation type="submission" date="2019-05" db="EMBL/GenBank/DDBJ databases">
        <authorList>
            <person name="Qu J.-H."/>
        </authorList>
    </citation>
    <scope>NUCLEOTIDE SEQUENCE [LARGE SCALE GENOMIC DNA]</scope>
    <source>
        <strain evidence="6 7">NS28</strain>
    </source>
</reference>
<evidence type="ECO:0000256" key="1">
    <source>
        <dbReference type="ARBA" id="ARBA00004141"/>
    </source>
</evidence>
<proteinExistence type="predicted"/>
<keyword evidence="7" id="KW-1185">Reference proteome</keyword>
<accession>A0A5M8QWU6</accession>
<organism evidence="6 7">
    <name type="scientific">Dyadobacter flavalbus</name>
    <dbReference type="NCBI Taxonomy" id="2579942"/>
    <lineage>
        <taxon>Bacteria</taxon>
        <taxon>Pseudomonadati</taxon>
        <taxon>Bacteroidota</taxon>
        <taxon>Cytophagia</taxon>
        <taxon>Cytophagales</taxon>
        <taxon>Spirosomataceae</taxon>
        <taxon>Dyadobacter</taxon>
    </lineage>
</organism>
<feature type="transmembrane region" description="Helical" evidence="5">
    <location>
        <begin position="64"/>
        <end position="84"/>
    </location>
</feature>
<dbReference type="InterPro" id="IPR003825">
    <property type="entry name" value="Colicin-V_CvpA"/>
</dbReference>
<protein>
    <submittedName>
        <fullName evidence="6">CvpA family protein</fullName>
    </submittedName>
</protein>
<evidence type="ECO:0000256" key="3">
    <source>
        <dbReference type="ARBA" id="ARBA00022989"/>
    </source>
</evidence>
<dbReference type="PANTHER" id="PTHR37306:SF1">
    <property type="entry name" value="COLICIN V PRODUCTION PROTEIN"/>
    <property type="match status" value="1"/>
</dbReference>
<keyword evidence="3 5" id="KW-1133">Transmembrane helix</keyword>
<feature type="transmembrane region" description="Helical" evidence="5">
    <location>
        <begin position="104"/>
        <end position="124"/>
    </location>
</feature>
<name>A0A5M8QWU6_9BACT</name>
<comment type="subcellular location">
    <subcellularLocation>
        <location evidence="1">Membrane</location>
        <topology evidence="1">Multi-pass membrane protein</topology>
    </subcellularLocation>
</comment>
<gene>
    <name evidence="6" type="ORF">FEM33_09475</name>
</gene>
<dbReference type="PANTHER" id="PTHR37306">
    <property type="entry name" value="COLICIN V PRODUCTION PROTEIN"/>
    <property type="match status" value="1"/>
</dbReference>
<keyword evidence="4 5" id="KW-0472">Membrane</keyword>
<evidence type="ECO:0000313" key="7">
    <source>
        <dbReference type="Proteomes" id="UP000323994"/>
    </source>
</evidence>
<dbReference type="EMBL" id="VBSN01000027">
    <property type="protein sequence ID" value="KAA6440785.1"/>
    <property type="molecule type" value="Genomic_DNA"/>
</dbReference>
<dbReference type="AlphaFoldDB" id="A0A5M8QWU6"/>
<dbReference type="GO" id="GO:0016020">
    <property type="term" value="C:membrane"/>
    <property type="evidence" value="ECO:0007669"/>
    <property type="project" value="UniProtKB-SubCell"/>
</dbReference>
<feature type="transmembrane region" description="Helical" evidence="5">
    <location>
        <begin position="29"/>
        <end position="52"/>
    </location>
</feature>
<dbReference type="OrthoDB" id="9799585at2"/>
<sequence length="188" mass="21078">MKLLDVLILVPLLWGALHGYRKGLLIEIIGIAGLVVAMILGFKFLGLGMEILTPHVSAGVARRILPYVGFSAIFFPTVFLLNQFGYKIRRSLRYSILGTFDSFAGAMVGVFTWVFGISVFFWLVNTIGVKIPAHRTEDTWLYPLVVPIAPSVITKALSIMPEGTDLIREWKRDYLDDENASLLNRITY</sequence>
<evidence type="ECO:0000256" key="2">
    <source>
        <dbReference type="ARBA" id="ARBA00022692"/>
    </source>
</evidence>
<evidence type="ECO:0000313" key="6">
    <source>
        <dbReference type="EMBL" id="KAA6440785.1"/>
    </source>
</evidence>
<evidence type="ECO:0000256" key="5">
    <source>
        <dbReference type="SAM" id="Phobius"/>
    </source>
</evidence>
<dbReference type="Pfam" id="PF02674">
    <property type="entry name" value="Colicin_V"/>
    <property type="match status" value="1"/>
</dbReference>
<dbReference type="Proteomes" id="UP000323994">
    <property type="component" value="Unassembled WGS sequence"/>
</dbReference>
<evidence type="ECO:0000256" key="4">
    <source>
        <dbReference type="ARBA" id="ARBA00023136"/>
    </source>
</evidence>